<proteinExistence type="predicted"/>
<dbReference type="Proteomes" id="UP000799428">
    <property type="component" value="Unassembled WGS sequence"/>
</dbReference>
<dbReference type="EMBL" id="MU005777">
    <property type="protein sequence ID" value="KAF2705739.1"/>
    <property type="molecule type" value="Genomic_DNA"/>
</dbReference>
<evidence type="ECO:0008006" key="11">
    <source>
        <dbReference type="Google" id="ProtNLM"/>
    </source>
</evidence>
<dbReference type="OrthoDB" id="17366at2759"/>
<gene>
    <name evidence="9" type="ORF">K504DRAFT_459832</name>
</gene>
<organism evidence="9 10">
    <name type="scientific">Pleomassaria siparia CBS 279.74</name>
    <dbReference type="NCBI Taxonomy" id="1314801"/>
    <lineage>
        <taxon>Eukaryota</taxon>
        <taxon>Fungi</taxon>
        <taxon>Dikarya</taxon>
        <taxon>Ascomycota</taxon>
        <taxon>Pezizomycotina</taxon>
        <taxon>Dothideomycetes</taxon>
        <taxon>Pleosporomycetidae</taxon>
        <taxon>Pleosporales</taxon>
        <taxon>Pleomassariaceae</taxon>
        <taxon>Pleomassaria</taxon>
    </lineage>
</organism>
<evidence type="ECO:0000256" key="6">
    <source>
        <dbReference type="ARBA" id="ARBA00022989"/>
    </source>
</evidence>
<evidence type="ECO:0000256" key="3">
    <source>
        <dbReference type="ARBA" id="ARBA00022502"/>
    </source>
</evidence>
<feature type="transmembrane region" description="Helical" evidence="8">
    <location>
        <begin position="173"/>
        <end position="193"/>
    </location>
</feature>
<keyword evidence="3" id="KW-0337">GPI-anchor biosynthesis</keyword>
<dbReference type="GO" id="GO:0006506">
    <property type="term" value="P:GPI anchor biosynthetic process"/>
    <property type="evidence" value="ECO:0007669"/>
    <property type="project" value="UniProtKB-UniPathway"/>
</dbReference>
<reference evidence="9" key="1">
    <citation type="journal article" date="2020" name="Stud. Mycol.">
        <title>101 Dothideomycetes genomes: a test case for predicting lifestyles and emergence of pathogens.</title>
        <authorList>
            <person name="Haridas S."/>
            <person name="Albert R."/>
            <person name="Binder M."/>
            <person name="Bloem J."/>
            <person name="Labutti K."/>
            <person name="Salamov A."/>
            <person name="Andreopoulos B."/>
            <person name="Baker S."/>
            <person name="Barry K."/>
            <person name="Bills G."/>
            <person name="Bluhm B."/>
            <person name="Cannon C."/>
            <person name="Castanera R."/>
            <person name="Culley D."/>
            <person name="Daum C."/>
            <person name="Ezra D."/>
            <person name="Gonzalez J."/>
            <person name="Henrissat B."/>
            <person name="Kuo A."/>
            <person name="Liang C."/>
            <person name="Lipzen A."/>
            <person name="Lutzoni F."/>
            <person name="Magnuson J."/>
            <person name="Mondo S."/>
            <person name="Nolan M."/>
            <person name="Ohm R."/>
            <person name="Pangilinan J."/>
            <person name="Park H.-J."/>
            <person name="Ramirez L."/>
            <person name="Alfaro M."/>
            <person name="Sun H."/>
            <person name="Tritt A."/>
            <person name="Yoshinaga Y."/>
            <person name="Zwiers L.-H."/>
            <person name="Turgeon B."/>
            <person name="Goodwin S."/>
            <person name="Spatafora J."/>
            <person name="Crous P."/>
            <person name="Grigoriev I."/>
        </authorList>
    </citation>
    <scope>NUCLEOTIDE SEQUENCE</scope>
    <source>
        <strain evidence="9">CBS 279.74</strain>
    </source>
</reference>
<evidence type="ECO:0000256" key="7">
    <source>
        <dbReference type="ARBA" id="ARBA00023136"/>
    </source>
</evidence>
<evidence type="ECO:0000256" key="8">
    <source>
        <dbReference type="SAM" id="Phobius"/>
    </source>
</evidence>
<evidence type="ECO:0000313" key="9">
    <source>
        <dbReference type="EMBL" id="KAF2705739.1"/>
    </source>
</evidence>
<dbReference type="AlphaFoldDB" id="A0A6G1JYQ4"/>
<name>A0A6G1JYQ4_9PLEO</name>
<keyword evidence="4 8" id="KW-0812">Transmembrane</keyword>
<dbReference type="Pfam" id="PF06699">
    <property type="entry name" value="PIG-F"/>
    <property type="match status" value="1"/>
</dbReference>
<accession>A0A6G1JYQ4</accession>
<evidence type="ECO:0000256" key="4">
    <source>
        <dbReference type="ARBA" id="ARBA00022692"/>
    </source>
</evidence>
<keyword evidence="6 8" id="KW-1133">Transmembrane helix</keyword>
<keyword evidence="7 8" id="KW-0472">Membrane</keyword>
<keyword evidence="10" id="KW-1185">Reference proteome</keyword>
<evidence type="ECO:0000256" key="5">
    <source>
        <dbReference type="ARBA" id="ARBA00022824"/>
    </source>
</evidence>
<evidence type="ECO:0000256" key="2">
    <source>
        <dbReference type="ARBA" id="ARBA00004687"/>
    </source>
</evidence>
<dbReference type="GO" id="GO:0005789">
    <property type="term" value="C:endoplasmic reticulum membrane"/>
    <property type="evidence" value="ECO:0007669"/>
    <property type="project" value="UniProtKB-SubCell"/>
</dbReference>
<evidence type="ECO:0000256" key="1">
    <source>
        <dbReference type="ARBA" id="ARBA00004477"/>
    </source>
</evidence>
<evidence type="ECO:0000313" key="10">
    <source>
        <dbReference type="Proteomes" id="UP000799428"/>
    </source>
</evidence>
<sequence length="233" mass="25267">MKIKDRALPEATNIYPTGFAQSYQHLHPFLVLALGSWYFNDIVANPIKGLSTALVWLAVLQIAYCVTCLPPYGTGKVVVEKKKPGEKEKKRSSQVATKIFTGLVALIMSLIVSLVVAATLVLFGAPMTTHHWETLLCAGHMSLLATLPLVYVRGVEGQTWQEAVALLLPVDDVYGGMIGTFVGAWLGAVPVPLDWDRAWQRWPVTIVTGAYVGYAIGKSIGATWGKGGKIVFV</sequence>
<protein>
    <recommendedName>
        <fullName evidence="11">Glycosylphosphatidylinositol anchor biosynthesis protein 11</fullName>
    </recommendedName>
</protein>
<comment type="pathway">
    <text evidence="2">Glycolipid biosynthesis; glycosylphosphatidylinositol-anchor biosynthesis.</text>
</comment>
<keyword evidence="5" id="KW-0256">Endoplasmic reticulum</keyword>
<dbReference type="InterPro" id="IPR009580">
    <property type="entry name" value="GPI_biosynthesis_protein_Pig-F"/>
</dbReference>
<feature type="transmembrane region" description="Helical" evidence="8">
    <location>
        <begin position="99"/>
        <end position="123"/>
    </location>
</feature>
<dbReference type="UniPathway" id="UPA00196"/>
<comment type="subcellular location">
    <subcellularLocation>
        <location evidence="1">Endoplasmic reticulum membrane</location>
        <topology evidence="1">Multi-pass membrane protein</topology>
    </subcellularLocation>
</comment>